<dbReference type="PANTHER" id="PTHR43646:SF2">
    <property type="entry name" value="GLYCOSYLTRANSFERASE 2-LIKE DOMAIN-CONTAINING PROTEIN"/>
    <property type="match status" value="1"/>
</dbReference>
<protein>
    <recommendedName>
        <fullName evidence="7">Glycosyltransferase 2-like domain-containing protein</fullName>
    </recommendedName>
</protein>
<dbReference type="GO" id="GO:0005886">
    <property type="term" value="C:plasma membrane"/>
    <property type="evidence" value="ECO:0007669"/>
    <property type="project" value="UniProtKB-SubCell"/>
</dbReference>
<evidence type="ECO:0000259" key="7">
    <source>
        <dbReference type="Pfam" id="PF00535"/>
    </source>
</evidence>
<feature type="domain" description="Glycosyltransferase 2-like" evidence="7">
    <location>
        <begin position="15"/>
        <end position="107"/>
    </location>
</feature>
<dbReference type="Proteomes" id="UP000094849">
    <property type="component" value="Unassembled WGS sequence"/>
</dbReference>
<proteinExistence type="predicted"/>
<dbReference type="SUPFAM" id="SSF53448">
    <property type="entry name" value="Nucleotide-diphospho-sugar transferases"/>
    <property type="match status" value="1"/>
</dbReference>
<evidence type="ECO:0000256" key="1">
    <source>
        <dbReference type="ARBA" id="ARBA00004236"/>
    </source>
</evidence>
<evidence type="ECO:0000256" key="2">
    <source>
        <dbReference type="ARBA" id="ARBA00022475"/>
    </source>
</evidence>
<accession>A0A1E2UIP4</accession>
<dbReference type="Gene3D" id="3.90.550.10">
    <property type="entry name" value="Spore Coat Polysaccharide Biosynthesis Protein SpsA, Chain A"/>
    <property type="match status" value="1"/>
</dbReference>
<evidence type="ECO:0000256" key="4">
    <source>
        <dbReference type="ARBA" id="ARBA00022679"/>
    </source>
</evidence>
<dbReference type="PANTHER" id="PTHR43646">
    <property type="entry name" value="GLYCOSYLTRANSFERASE"/>
    <property type="match status" value="1"/>
</dbReference>
<organism evidence="8 9">
    <name type="scientific">Candidatus Thiodiazotropha endoloripes</name>
    <dbReference type="NCBI Taxonomy" id="1818881"/>
    <lineage>
        <taxon>Bacteria</taxon>
        <taxon>Pseudomonadati</taxon>
        <taxon>Pseudomonadota</taxon>
        <taxon>Gammaproteobacteria</taxon>
        <taxon>Chromatiales</taxon>
        <taxon>Sedimenticolaceae</taxon>
        <taxon>Candidatus Thiodiazotropha</taxon>
    </lineage>
</organism>
<evidence type="ECO:0000256" key="3">
    <source>
        <dbReference type="ARBA" id="ARBA00022676"/>
    </source>
</evidence>
<keyword evidence="6" id="KW-0812">Transmembrane</keyword>
<feature type="transmembrane region" description="Helical" evidence="6">
    <location>
        <begin position="286"/>
        <end position="302"/>
    </location>
</feature>
<dbReference type="EMBL" id="LVJZ01000004">
    <property type="protein sequence ID" value="ODB94456.1"/>
    <property type="molecule type" value="Genomic_DNA"/>
</dbReference>
<dbReference type="InterPro" id="IPR029044">
    <property type="entry name" value="Nucleotide-diphossugar_trans"/>
</dbReference>
<name>A0A1E2UIP4_9GAMM</name>
<sequence>MESTSDTKNPEIALSFIIPTMNEADNIGRLIDSIQRHNQQDTYEIIVVDNGSEDQTRSIAESKGAIVLLEPELNVSALRNAGVAASRGTIYIFLDGDIELTEAWAEEFPKTRKLLEENSNILTGSKCSIANQDNYLEKYWFADSAGQSSNYVNSGHLIIHKALFSKLEGFDPELVTGEDTDLSVRAKTEHNASIVNNPKLKVLHHGYPNDLFTFVKREAWHGTRTSRFLDVICCSNIQLATNIFLILHLVLFIALVLQAHSITQLSALMIVLLLISSALYKYGTNILLIAVNSGIFYFYYLGRSISILKCLFRLC</sequence>
<dbReference type="GO" id="GO:0016757">
    <property type="term" value="F:glycosyltransferase activity"/>
    <property type="evidence" value="ECO:0007669"/>
    <property type="project" value="UniProtKB-KW"/>
</dbReference>
<keyword evidence="2" id="KW-1003">Cell membrane</keyword>
<comment type="subcellular location">
    <subcellularLocation>
        <location evidence="1">Cell membrane</location>
    </subcellularLocation>
</comment>
<evidence type="ECO:0000313" key="8">
    <source>
        <dbReference type="EMBL" id="ODB94456.1"/>
    </source>
</evidence>
<keyword evidence="5 6" id="KW-0472">Membrane</keyword>
<keyword evidence="4" id="KW-0808">Transferase</keyword>
<keyword evidence="6" id="KW-1133">Transmembrane helix</keyword>
<evidence type="ECO:0000256" key="6">
    <source>
        <dbReference type="SAM" id="Phobius"/>
    </source>
</evidence>
<dbReference type="InterPro" id="IPR001173">
    <property type="entry name" value="Glyco_trans_2-like"/>
</dbReference>
<evidence type="ECO:0000256" key="5">
    <source>
        <dbReference type="ARBA" id="ARBA00023136"/>
    </source>
</evidence>
<dbReference type="STRING" id="1818881.A3196_18180"/>
<dbReference type="Pfam" id="PF00535">
    <property type="entry name" value="Glycos_transf_2"/>
    <property type="match status" value="1"/>
</dbReference>
<keyword evidence="3" id="KW-0328">Glycosyltransferase</keyword>
<dbReference type="OrthoDB" id="9801954at2"/>
<comment type="caution">
    <text evidence="8">The sequence shown here is derived from an EMBL/GenBank/DDBJ whole genome shotgun (WGS) entry which is preliminary data.</text>
</comment>
<evidence type="ECO:0000313" key="9">
    <source>
        <dbReference type="Proteomes" id="UP000094849"/>
    </source>
</evidence>
<dbReference type="RefSeq" id="WP_069014880.1">
    <property type="nucleotide sequence ID" value="NZ_LVJW01000006.1"/>
</dbReference>
<gene>
    <name evidence="8" type="ORF">A3196_18180</name>
</gene>
<keyword evidence="9" id="KW-1185">Reference proteome</keyword>
<feature type="transmembrane region" description="Helical" evidence="6">
    <location>
        <begin position="239"/>
        <end position="257"/>
    </location>
</feature>
<reference evidence="8 9" key="1">
    <citation type="submission" date="2016-03" db="EMBL/GenBank/DDBJ databases">
        <title>Chemosynthetic sulphur-oxidizing symbionts of marine invertebrate animals are capable of nitrogen fixation.</title>
        <authorList>
            <person name="Petersen J.M."/>
            <person name="Kemper A."/>
            <person name="Gruber-Vodicka H."/>
            <person name="Cardini U."/>
            <person name="Geest Mvander."/>
            <person name="Kleiner M."/>
            <person name="Bulgheresi S."/>
            <person name="Fussmann M."/>
            <person name="Herbold C."/>
            <person name="Seah B.K.B."/>
            <person name="Antony C.Paul."/>
            <person name="Liu D."/>
            <person name="Belitz A."/>
            <person name="Weber M."/>
        </authorList>
    </citation>
    <scope>NUCLEOTIDE SEQUENCE [LARGE SCALE GENOMIC DNA]</scope>
    <source>
        <strain evidence="8">G_D</strain>
    </source>
</reference>
<dbReference type="AlphaFoldDB" id="A0A1E2UIP4"/>